<name>A0A8J5KX27_ZINOF</name>
<dbReference type="InterPro" id="IPR032259">
    <property type="entry name" value="HIBYL-CoA-H"/>
</dbReference>
<comment type="function">
    <text evidence="2">Hydrolyzes 3-hydroxyisobutyryl-CoA (HIBYL-CoA), a saline catabolite. Has high activity toward isobutyryl-CoA. Could be an isobutyryl-CoA dehydrogenase that functions in valine catabolism.</text>
</comment>
<organism evidence="4 5">
    <name type="scientific">Zingiber officinale</name>
    <name type="common">Ginger</name>
    <name type="synonym">Amomum zingiber</name>
    <dbReference type="NCBI Taxonomy" id="94328"/>
    <lineage>
        <taxon>Eukaryota</taxon>
        <taxon>Viridiplantae</taxon>
        <taxon>Streptophyta</taxon>
        <taxon>Embryophyta</taxon>
        <taxon>Tracheophyta</taxon>
        <taxon>Spermatophyta</taxon>
        <taxon>Magnoliopsida</taxon>
        <taxon>Liliopsida</taxon>
        <taxon>Zingiberales</taxon>
        <taxon>Zingiberaceae</taxon>
        <taxon>Zingiber</taxon>
    </lineage>
</organism>
<feature type="domain" description="Enoyl-CoA hydratase/isomerase" evidence="3">
    <location>
        <begin position="6"/>
        <end position="33"/>
    </location>
</feature>
<comment type="pathway">
    <text evidence="2">Amino-acid degradation; L-valine degradation.</text>
</comment>
<dbReference type="PANTHER" id="PTHR43176:SF3">
    <property type="entry name" value="3-HYDROXYISOBUTYRYL-COA HYDROLASE, MITOCHONDRIAL"/>
    <property type="match status" value="1"/>
</dbReference>
<dbReference type="PANTHER" id="PTHR43176">
    <property type="entry name" value="3-HYDROXYISOBUTYRYL-COA HYDROLASE-RELATED"/>
    <property type="match status" value="1"/>
</dbReference>
<comment type="catalytic activity">
    <reaction evidence="2">
        <text>3-hydroxy-2-methylpropanoyl-CoA + H2O = 3-hydroxy-2-methylpropanoate + CoA + H(+)</text>
        <dbReference type="Rhea" id="RHEA:20888"/>
        <dbReference type="ChEBI" id="CHEBI:11805"/>
        <dbReference type="ChEBI" id="CHEBI:15377"/>
        <dbReference type="ChEBI" id="CHEBI:15378"/>
        <dbReference type="ChEBI" id="CHEBI:57287"/>
        <dbReference type="ChEBI" id="CHEBI:57340"/>
        <dbReference type="EC" id="3.1.2.4"/>
    </reaction>
</comment>
<sequence>MQGAALEAGVGYYPDVGASYFLSRLPGFFGYHLIDNSMNLILLEKSLYEVDVVEPNIIQGIISKYTQPVLLKEDSVLHR</sequence>
<evidence type="ECO:0000259" key="3">
    <source>
        <dbReference type="Pfam" id="PF16113"/>
    </source>
</evidence>
<dbReference type="GO" id="GO:0003860">
    <property type="term" value="F:3-hydroxyisobutyryl-CoA hydrolase activity"/>
    <property type="evidence" value="ECO:0007669"/>
    <property type="project" value="UniProtKB-UniRule"/>
</dbReference>
<keyword evidence="5" id="KW-1185">Reference proteome</keyword>
<evidence type="ECO:0000313" key="4">
    <source>
        <dbReference type="EMBL" id="KAG6496347.1"/>
    </source>
</evidence>
<dbReference type="Pfam" id="PF16113">
    <property type="entry name" value="ECH_2"/>
    <property type="match status" value="1"/>
</dbReference>
<protein>
    <recommendedName>
        <fullName evidence="2">3-hydroxyisobutyryl-CoA hydrolase</fullName>
        <shortName evidence="2">HIB-CoA hydrolase</shortName>
        <shortName evidence="2">HIBYL-CoA-H</shortName>
        <ecNumber evidence="2">3.1.2.4</ecNumber>
    </recommendedName>
    <alternativeName>
        <fullName evidence="2">3-hydroxyisobutyryl-coenzyme A hydrolase</fullName>
    </alternativeName>
</protein>
<gene>
    <name evidence="4" type="ORF">ZIOFF_044208</name>
</gene>
<accession>A0A8J5KX27</accession>
<dbReference type="EMBL" id="JACMSC010000012">
    <property type="protein sequence ID" value="KAG6496347.1"/>
    <property type="molecule type" value="Genomic_DNA"/>
</dbReference>
<proteinExistence type="inferred from homology"/>
<dbReference type="Proteomes" id="UP000734854">
    <property type="component" value="Unassembled WGS sequence"/>
</dbReference>
<dbReference type="InterPro" id="IPR045004">
    <property type="entry name" value="ECH_dom"/>
</dbReference>
<reference evidence="4 5" key="1">
    <citation type="submission" date="2020-08" db="EMBL/GenBank/DDBJ databases">
        <title>Plant Genome Project.</title>
        <authorList>
            <person name="Zhang R.-G."/>
        </authorList>
    </citation>
    <scope>NUCLEOTIDE SEQUENCE [LARGE SCALE GENOMIC DNA]</scope>
    <source>
        <tissue evidence="4">Rhizome</tissue>
    </source>
</reference>
<dbReference type="GO" id="GO:0006574">
    <property type="term" value="P:L-valine catabolic process"/>
    <property type="evidence" value="ECO:0007669"/>
    <property type="project" value="UniProtKB-UniRule"/>
</dbReference>
<keyword evidence="1 2" id="KW-0378">Hydrolase</keyword>
<comment type="caution">
    <text evidence="4">The sequence shown here is derived from an EMBL/GenBank/DDBJ whole genome shotgun (WGS) entry which is preliminary data.</text>
</comment>
<comment type="similarity">
    <text evidence="2">Belongs to the enoyl-CoA hydratase/isomerase family.</text>
</comment>
<evidence type="ECO:0000256" key="2">
    <source>
        <dbReference type="RuleBase" id="RU369070"/>
    </source>
</evidence>
<evidence type="ECO:0000256" key="1">
    <source>
        <dbReference type="ARBA" id="ARBA00022801"/>
    </source>
</evidence>
<evidence type="ECO:0000313" key="5">
    <source>
        <dbReference type="Proteomes" id="UP000734854"/>
    </source>
</evidence>
<dbReference type="AlphaFoldDB" id="A0A8J5KX27"/>
<dbReference type="EC" id="3.1.2.4" evidence="2"/>